<keyword evidence="7" id="KW-1185">Reference proteome</keyword>
<evidence type="ECO:0000256" key="2">
    <source>
        <dbReference type="ARBA" id="ARBA00011901"/>
    </source>
</evidence>
<feature type="signal peptide" evidence="4">
    <location>
        <begin position="1"/>
        <end position="22"/>
    </location>
</feature>
<dbReference type="AlphaFoldDB" id="A0A1M6GPP6"/>
<dbReference type="PANTHER" id="PTHR30404">
    <property type="entry name" value="N-ACETYLMURAMOYL-L-ALANINE AMIDASE"/>
    <property type="match status" value="1"/>
</dbReference>
<evidence type="ECO:0000259" key="5">
    <source>
        <dbReference type="SMART" id="SM00646"/>
    </source>
</evidence>
<evidence type="ECO:0000313" key="6">
    <source>
        <dbReference type="EMBL" id="SHJ11810.1"/>
    </source>
</evidence>
<evidence type="ECO:0000256" key="4">
    <source>
        <dbReference type="SAM" id="SignalP"/>
    </source>
</evidence>
<sequence length="204" mass="22598">MRKALKSIVLLLSIGLLLSFNSNDPKKIKVVIDAGHGGTDFGGMHSGLNEKDLTLSIINKIKALHNSENVELFFTRNNDELISLSDRVQKINEIKPDLVISLHVNNNKNPESNGVEVYVPKDLAHTVKSEELANKFLGLLVDKTSLMSRGVKTAPFLILKKSNCPTILAEVGFMSNYSDRKIITSDENQNRVAQAVIEFISQIE</sequence>
<dbReference type="GO" id="GO:0008745">
    <property type="term" value="F:N-acetylmuramoyl-L-alanine amidase activity"/>
    <property type="evidence" value="ECO:0007669"/>
    <property type="project" value="UniProtKB-EC"/>
</dbReference>
<dbReference type="EMBL" id="FQZI01000005">
    <property type="protein sequence ID" value="SHJ11810.1"/>
    <property type="molecule type" value="Genomic_DNA"/>
</dbReference>
<organism evidence="6 7">
    <name type="scientific">Flavobacterium terrae</name>
    <dbReference type="NCBI Taxonomy" id="415425"/>
    <lineage>
        <taxon>Bacteria</taxon>
        <taxon>Pseudomonadati</taxon>
        <taxon>Bacteroidota</taxon>
        <taxon>Flavobacteriia</taxon>
        <taxon>Flavobacteriales</taxon>
        <taxon>Flavobacteriaceae</taxon>
        <taxon>Flavobacterium</taxon>
    </lineage>
</organism>
<dbReference type="PANTHER" id="PTHR30404:SF0">
    <property type="entry name" value="N-ACETYLMURAMOYL-L-ALANINE AMIDASE AMIC"/>
    <property type="match status" value="1"/>
</dbReference>
<dbReference type="RefSeq" id="WP_073312034.1">
    <property type="nucleotide sequence ID" value="NZ_FQZI01000005.1"/>
</dbReference>
<gene>
    <name evidence="6" type="ORF">SAMN05444363_2718</name>
</gene>
<accession>A0A1M6GPP6</accession>
<dbReference type="GO" id="GO:0030288">
    <property type="term" value="C:outer membrane-bounded periplasmic space"/>
    <property type="evidence" value="ECO:0007669"/>
    <property type="project" value="TreeGrafter"/>
</dbReference>
<dbReference type="Proteomes" id="UP000184488">
    <property type="component" value="Unassembled WGS sequence"/>
</dbReference>
<dbReference type="Gene3D" id="3.40.630.40">
    <property type="entry name" value="Zn-dependent exopeptidases"/>
    <property type="match status" value="1"/>
</dbReference>
<dbReference type="SMART" id="SM00646">
    <property type="entry name" value="Ami_3"/>
    <property type="match status" value="1"/>
</dbReference>
<keyword evidence="4" id="KW-0732">Signal</keyword>
<feature type="domain" description="MurNAc-LAA" evidence="5">
    <location>
        <begin position="88"/>
        <end position="201"/>
    </location>
</feature>
<evidence type="ECO:0000256" key="3">
    <source>
        <dbReference type="ARBA" id="ARBA00022801"/>
    </source>
</evidence>
<proteinExistence type="predicted"/>
<protein>
    <recommendedName>
        <fullName evidence="2">N-acetylmuramoyl-L-alanine amidase</fullName>
        <ecNumber evidence="2">3.5.1.28</ecNumber>
    </recommendedName>
</protein>
<dbReference type="InterPro" id="IPR050695">
    <property type="entry name" value="N-acetylmuramoyl_amidase_3"/>
</dbReference>
<dbReference type="GO" id="GO:0009253">
    <property type="term" value="P:peptidoglycan catabolic process"/>
    <property type="evidence" value="ECO:0007669"/>
    <property type="project" value="InterPro"/>
</dbReference>
<dbReference type="Pfam" id="PF01520">
    <property type="entry name" value="Amidase_3"/>
    <property type="match status" value="1"/>
</dbReference>
<dbReference type="SUPFAM" id="SSF53187">
    <property type="entry name" value="Zn-dependent exopeptidases"/>
    <property type="match status" value="1"/>
</dbReference>
<dbReference type="STRING" id="415425.SAMN05444363_2718"/>
<dbReference type="EC" id="3.5.1.28" evidence="2"/>
<comment type="catalytic activity">
    <reaction evidence="1">
        <text>Hydrolyzes the link between N-acetylmuramoyl residues and L-amino acid residues in certain cell-wall glycopeptides.</text>
        <dbReference type="EC" id="3.5.1.28"/>
    </reaction>
</comment>
<feature type="chain" id="PRO_5011979898" description="N-acetylmuramoyl-L-alanine amidase" evidence="4">
    <location>
        <begin position="23"/>
        <end position="204"/>
    </location>
</feature>
<keyword evidence="3" id="KW-0378">Hydrolase</keyword>
<reference evidence="7" key="1">
    <citation type="submission" date="2016-11" db="EMBL/GenBank/DDBJ databases">
        <authorList>
            <person name="Varghese N."/>
            <person name="Submissions S."/>
        </authorList>
    </citation>
    <scope>NUCLEOTIDE SEQUENCE [LARGE SCALE GENOMIC DNA]</scope>
    <source>
        <strain evidence="7">DSM 18829</strain>
    </source>
</reference>
<evidence type="ECO:0000256" key="1">
    <source>
        <dbReference type="ARBA" id="ARBA00001561"/>
    </source>
</evidence>
<dbReference type="InterPro" id="IPR002508">
    <property type="entry name" value="MurNAc-LAA_cat"/>
</dbReference>
<dbReference type="CDD" id="cd02696">
    <property type="entry name" value="MurNAc-LAA"/>
    <property type="match status" value="1"/>
</dbReference>
<evidence type="ECO:0000313" key="7">
    <source>
        <dbReference type="Proteomes" id="UP000184488"/>
    </source>
</evidence>
<name>A0A1M6GPP6_9FLAO</name>
<dbReference type="OrthoDB" id="9806267at2"/>